<dbReference type="RefSeq" id="WP_146403322.1">
    <property type="nucleotide sequence ID" value="NZ_SJPJ01000001.1"/>
</dbReference>
<evidence type="ECO:0000256" key="5">
    <source>
        <dbReference type="ARBA" id="ARBA00022691"/>
    </source>
</evidence>
<evidence type="ECO:0000256" key="3">
    <source>
        <dbReference type="ARBA" id="ARBA00022603"/>
    </source>
</evidence>
<proteinExistence type="inferred from homology"/>
<dbReference type="HAMAP" id="MF_00074">
    <property type="entry name" value="16SrRNA_methyltr_G"/>
    <property type="match status" value="1"/>
</dbReference>
<keyword evidence="3 6" id="KW-0489">Methyltransferase</keyword>
<evidence type="ECO:0000256" key="4">
    <source>
        <dbReference type="ARBA" id="ARBA00022679"/>
    </source>
</evidence>
<sequence>MSLDPDFAAALAKHSMEIDEAIALQLQQYVQVMWRWNEQLNLTRHTTWELFVSRDLRDCLQLAVLLEEGEEVLDLGSGNGIPGIPLAILRPDIEVSLAESVAKRAKALSEIVGELGLPVAVYGARGEDLLEDFRFSTIVSRAVGSIAKFCRWVEPHWASVDRLLLVKGPKWVEERGDARHLGALANLQLRRVATYPLGDEESSEGVILQIWPSGARGKRFD</sequence>
<dbReference type="AlphaFoldDB" id="A0A5C5YVQ2"/>
<evidence type="ECO:0000313" key="7">
    <source>
        <dbReference type="EMBL" id="TWT79132.1"/>
    </source>
</evidence>
<dbReference type="OrthoDB" id="9808773at2"/>
<dbReference type="SUPFAM" id="SSF53335">
    <property type="entry name" value="S-adenosyl-L-methionine-dependent methyltransferases"/>
    <property type="match status" value="1"/>
</dbReference>
<dbReference type="GO" id="GO:0070043">
    <property type="term" value="F:rRNA (guanine-N7-)-methyltransferase activity"/>
    <property type="evidence" value="ECO:0007669"/>
    <property type="project" value="UniProtKB-UniRule"/>
</dbReference>
<accession>A0A5C5YVQ2</accession>
<dbReference type="InterPro" id="IPR003682">
    <property type="entry name" value="rRNA_ssu_MeTfrase_G"/>
</dbReference>
<dbReference type="Proteomes" id="UP000315010">
    <property type="component" value="Unassembled WGS sequence"/>
</dbReference>
<name>A0A5C5YVQ2_9BACT</name>
<comment type="similarity">
    <text evidence="6">Belongs to the methyltransferase superfamily. RNA methyltransferase RsmG family.</text>
</comment>
<evidence type="ECO:0000256" key="6">
    <source>
        <dbReference type="HAMAP-Rule" id="MF_00074"/>
    </source>
</evidence>
<keyword evidence="1 6" id="KW-0963">Cytoplasm</keyword>
<protein>
    <recommendedName>
        <fullName evidence="6">Ribosomal RNA small subunit methyltransferase G</fullName>
        <ecNumber evidence="6">2.1.1.-</ecNumber>
    </recommendedName>
    <alternativeName>
        <fullName evidence="6">16S rRNA 7-methylguanosine methyltransferase</fullName>
        <shortName evidence="6">16S rRNA m7G methyltransferase</shortName>
    </alternativeName>
</protein>
<evidence type="ECO:0000313" key="8">
    <source>
        <dbReference type="Proteomes" id="UP000315010"/>
    </source>
</evidence>
<keyword evidence="8" id="KW-1185">Reference proteome</keyword>
<comment type="function">
    <text evidence="6">Specifically methylates the N7 position of a guanine in 16S rRNA.</text>
</comment>
<comment type="caution">
    <text evidence="7">The sequence shown here is derived from an EMBL/GenBank/DDBJ whole genome shotgun (WGS) entry which is preliminary data.</text>
</comment>
<dbReference type="Pfam" id="PF02527">
    <property type="entry name" value="GidB"/>
    <property type="match status" value="1"/>
</dbReference>
<dbReference type="PANTHER" id="PTHR31760:SF0">
    <property type="entry name" value="S-ADENOSYL-L-METHIONINE-DEPENDENT METHYLTRANSFERASES SUPERFAMILY PROTEIN"/>
    <property type="match status" value="1"/>
</dbReference>
<organism evidence="7 8">
    <name type="scientific">Novipirellula herctigrandis</name>
    <dbReference type="NCBI Taxonomy" id="2527986"/>
    <lineage>
        <taxon>Bacteria</taxon>
        <taxon>Pseudomonadati</taxon>
        <taxon>Planctomycetota</taxon>
        <taxon>Planctomycetia</taxon>
        <taxon>Pirellulales</taxon>
        <taxon>Pirellulaceae</taxon>
        <taxon>Novipirellula</taxon>
    </lineage>
</organism>
<dbReference type="EMBL" id="SJPJ01000001">
    <property type="protein sequence ID" value="TWT79132.1"/>
    <property type="molecule type" value="Genomic_DNA"/>
</dbReference>
<dbReference type="NCBIfam" id="TIGR00138">
    <property type="entry name" value="rsmG_gidB"/>
    <property type="match status" value="1"/>
</dbReference>
<keyword evidence="5 6" id="KW-0949">S-adenosyl-L-methionine</keyword>
<reference evidence="7 8" key="1">
    <citation type="submission" date="2019-02" db="EMBL/GenBank/DDBJ databases">
        <title>Deep-cultivation of Planctomycetes and their phenomic and genomic characterization uncovers novel biology.</title>
        <authorList>
            <person name="Wiegand S."/>
            <person name="Jogler M."/>
            <person name="Boedeker C."/>
            <person name="Pinto D."/>
            <person name="Vollmers J."/>
            <person name="Rivas-Marin E."/>
            <person name="Kohn T."/>
            <person name="Peeters S.H."/>
            <person name="Heuer A."/>
            <person name="Rast P."/>
            <person name="Oberbeckmann S."/>
            <person name="Bunk B."/>
            <person name="Jeske O."/>
            <person name="Meyerdierks A."/>
            <person name="Storesund J.E."/>
            <person name="Kallscheuer N."/>
            <person name="Luecker S."/>
            <person name="Lage O.M."/>
            <person name="Pohl T."/>
            <person name="Merkel B.J."/>
            <person name="Hornburger P."/>
            <person name="Mueller R.-W."/>
            <person name="Bruemmer F."/>
            <person name="Labrenz M."/>
            <person name="Spormann A.M."/>
            <person name="Op Den Camp H."/>
            <person name="Overmann J."/>
            <person name="Amann R."/>
            <person name="Jetten M.S.M."/>
            <person name="Mascher T."/>
            <person name="Medema M.H."/>
            <person name="Devos D.P."/>
            <person name="Kaster A.-K."/>
            <person name="Ovreas L."/>
            <person name="Rohde M."/>
            <person name="Galperin M.Y."/>
            <person name="Jogler C."/>
        </authorList>
    </citation>
    <scope>NUCLEOTIDE SEQUENCE [LARGE SCALE GENOMIC DNA]</scope>
    <source>
        <strain evidence="7 8">CA13</strain>
    </source>
</reference>
<evidence type="ECO:0000256" key="1">
    <source>
        <dbReference type="ARBA" id="ARBA00022490"/>
    </source>
</evidence>
<dbReference type="Gene3D" id="3.40.50.150">
    <property type="entry name" value="Vaccinia Virus protein VP39"/>
    <property type="match status" value="1"/>
</dbReference>
<comment type="subcellular location">
    <subcellularLocation>
        <location evidence="6">Cytoplasm</location>
    </subcellularLocation>
</comment>
<evidence type="ECO:0000256" key="2">
    <source>
        <dbReference type="ARBA" id="ARBA00022552"/>
    </source>
</evidence>
<dbReference type="PANTHER" id="PTHR31760">
    <property type="entry name" value="S-ADENOSYL-L-METHIONINE-DEPENDENT METHYLTRANSFERASES SUPERFAMILY PROTEIN"/>
    <property type="match status" value="1"/>
</dbReference>
<keyword evidence="2 6" id="KW-0698">rRNA processing</keyword>
<feature type="binding site" evidence="6">
    <location>
        <position position="141"/>
    </location>
    <ligand>
        <name>S-adenosyl-L-methionine</name>
        <dbReference type="ChEBI" id="CHEBI:59789"/>
    </ligand>
</feature>
<feature type="binding site" evidence="6">
    <location>
        <position position="76"/>
    </location>
    <ligand>
        <name>S-adenosyl-L-methionine</name>
        <dbReference type="ChEBI" id="CHEBI:59789"/>
    </ligand>
</feature>
<gene>
    <name evidence="6 7" type="primary">rsmG</name>
    <name evidence="7" type="ORF">CA13_05300</name>
</gene>
<keyword evidence="4 6" id="KW-0808">Transferase</keyword>
<dbReference type="PIRSF" id="PIRSF003078">
    <property type="entry name" value="GidB"/>
    <property type="match status" value="1"/>
</dbReference>
<dbReference type="EC" id="2.1.1.-" evidence="6"/>
<dbReference type="GO" id="GO:0005829">
    <property type="term" value="C:cytosol"/>
    <property type="evidence" value="ECO:0007669"/>
    <property type="project" value="TreeGrafter"/>
</dbReference>
<comment type="caution">
    <text evidence="6">Lacks conserved residue(s) required for the propagation of feature annotation.</text>
</comment>
<feature type="binding site" evidence="6">
    <location>
        <begin position="126"/>
        <end position="127"/>
    </location>
    <ligand>
        <name>S-adenosyl-L-methionine</name>
        <dbReference type="ChEBI" id="CHEBI:59789"/>
    </ligand>
</feature>
<dbReference type="InterPro" id="IPR029063">
    <property type="entry name" value="SAM-dependent_MTases_sf"/>
</dbReference>